<feature type="compositionally biased region" description="Polar residues" evidence="1">
    <location>
        <begin position="43"/>
        <end position="67"/>
    </location>
</feature>
<reference evidence="3" key="2">
    <citation type="submission" date="2013-04" db="EMBL/GenBank/DDBJ databases">
        <title>Genomic mechanisms accounting for the adaptation to parasitism in nematode-trapping fungi.</title>
        <authorList>
            <person name="Ahren D.G."/>
        </authorList>
    </citation>
    <scope>NUCLEOTIDE SEQUENCE [LARGE SCALE GENOMIC DNA]</scope>
    <source>
        <strain evidence="3">CBS 200.50</strain>
    </source>
</reference>
<dbReference type="Proteomes" id="UP000015100">
    <property type="component" value="Unassembled WGS sequence"/>
</dbReference>
<dbReference type="OrthoDB" id="5402724at2759"/>
<name>S8ALW5_DACHA</name>
<evidence type="ECO:0000313" key="3">
    <source>
        <dbReference type="Proteomes" id="UP000015100"/>
    </source>
</evidence>
<comment type="caution">
    <text evidence="2">The sequence shown here is derived from an EMBL/GenBank/DDBJ whole genome shotgun (WGS) entry which is preliminary data.</text>
</comment>
<dbReference type="HOGENOM" id="CLU_647262_0_0_1"/>
<feature type="region of interest" description="Disordered" evidence="1">
    <location>
        <begin position="106"/>
        <end position="126"/>
    </location>
</feature>
<organism evidence="2 3">
    <name type="scientific">Dactylellina haptotyla (strain CBS 200.50)</name>
    <name type="common">Nematode-trapping fungus</name>
    <name type="synonym">Monacrosporium haptotylum</name>
    <dbReference type="NCBI Taxonomy" id="1284197"/>
    <lineage>
        <taxon>Eukaryota</taxon>
        <taxon>Fungi</taxon>
        <taxon>Dikarya</taxon>
        <taxon>Ascomycota</taxon>
        <taxon>Pezizomycotina</taxon>
        <taxon>Orbiliomycetes</taxon>
        <taxon>Orbiliales</taxon>
        <taxon>Orbiliaceae</taxon>
        <taxon>Dactylellina</taxon>
    </lineage>
</organism>
<protein>
    <submittedName>
        <fullName evidence="2">Uncharacterized protein</fullName>
    </submittedName>
</protein>
<sequence length="424" mass="46868">MAARTPLSTPGRGSVKHNPNVTPANGEAINSPRVPLTRARLSRNPTAETEWLSEQTSPQRVSSQKVVSPNHLADGLPAHKTFSTIKSAAHLIDPQKTARAALEFDVSEDNDSSGADTESQDENDQFDEIDPELLALSLKGRVLPNEGHYPYKGVATSRVLMNSAISSPTAGKADESMNGNALRPTKRKDLDNSPTQEPEAKKLRTSNTIAAELQAPLPPPRAFSYTKGHFQTVSTPNGTEIRHRVSLSNLRPSTPIQQPAQLSNPSLTGDLDHMAIPQNSHFIECLKKHNQHLEIQLFNRNFETNRQAEEIRRANAYAAQAKTCMRKDGDDVNRLRMLVLYARNKVGVWEKILEPLAILESASKHGENIIHGNSTMNTGSGVAFRVVQDARELIKNFEKAIRDVHIRPVHQIDEEVHTFATFNP</sequence>
<evidence type="ECO:0000313" key="2">
    <source>
        <dbReference type="EMBL" id="EPS43950.1"/>
    </source>
</evidence>
<reference evidence="2 3" key="1">
    <citation type="journal article" date="2013" name="PLoS Genet.">
        <title>Genomic mechanisms accounting for the adaptation to parasitism in nematode-trapping fungi.</title>
        <authorList>
            <person name="Meerupati T."/>
            <person name="Andersson K.M."/>
            <person name="Friman E."/>
            <person name="Kumar D."/>
            <person name="Tunlid A."/>
            <person name="Ahren D."/>
        </authorList>
    </citation>
    <scope>NUCLEOTIDE SEQUENCE [LARGE SCALE GENOMIC DNA]</scope>
    <source>
        <strain evidence="2 3">CBS 200.50</strain>
    </source>
</reference>
<evidence type="ECO:0000256" key="1">
    <source>
        <dbReference type="SAM" id="MobiDB-lite"/>
    </source>
</evidence>
<feature type="region of interest" description="Disordered" evidence="1">
    <location>
        <begin position="167"/>
        <end position="204"/>
    </location>
</feature>
<gene>
    <name evidence="2" type="ORF">H072_2106</name>
</gene>
<feature type="region of interest" description="Disordered" evidence="1">
    <location>
        <begin position="1"/>
        <end position="73"/>
    </location>
</feature>
<keyword evidence="3" id="KW-1185">Reference proteome</keyword>
<dbReference type="AlphaFoldDB" id="S8ALW5"/>
<proteinExistence type="predicted"/>
<accession>S8ALW5</accession>
<dbReference type="EMBL" id="AQGS01000063">
    <property type="protein sequence ID" value="EPS43950.1"/>
    <property type="molecule type" value="Genomic_DNA"/>
</dbReference>